<dbReference type="PANTHER" id="PTHR35400:SF3">
    <property type="entry name" value="SLL1072 PROTEIN"/>
    <property type="match status" value="1"/>
</dbReference>
<feature type="DNA-binding region" description="H-T-H motif" evidence="2">
    <location>
        <begin position="24"/>
        <end position="43"/>
    </location>
</feature>
<dbReference type="Proteomes" id="UP000638648">
    <property type="component" value="Unassembled WGS sequence"/>
</dbReference>
<dbReference type="InterPro" id="IPR041583">
    <property type="entry name" value="TetR_C_31"/>
</dbReference>
<dbReference type="SUPFAM" id="SSF48498">
    <property type="entry name" value="Tetracyclin repressor-like, C-terminal domain"/>
    <property type="match status" value="1"/>
</dbReference>
<dbReference type="Pfam" id="PF17940">
    <property type="entry name" value="TetR_C_31"/>
    <property type="match status" value="1"/>
</dbReference>
<keyword evidence="1 2" id="KW-0238">DNA-binding</keyword>
<dbReference type="InterPro" id="IPR001647">
    <property type="entry name" value="HTH_TetR"/>
</dbReference>
<dbReference type="SUPFAM" id="SSF52980">
    <property type="entry name" value="Restriction endonuclease-like"/>
    <property type="match status" value="1"/>
</dbReference>
<dbReference type="InterPro" id="IPR011335">
    <property type="entry name" value="Restrct_endonuc-II-like"/>
</dbReference>
<keyword evidence="5" id="KW-1185">Reference proteome</keyword>
<dbReference type="InterPro" id="IPR012296">
    <property type="entry name" value="Nuclease_put_TT1808"/>
</dbReference>
<comment type="caution">
    <text evidence="4">The sequence shown here is derived from an EMBL/GenBank/DDBJ whole genome shotgun (WGS) entry which is preliminary data.</text>
</comment>
<dbReference type="Gene3D" id="1.10.357.10">
    <property type="entry name" value="Tetracycline Repressor, domain 2"/>
    <property type="match status" value="1"/>
</dbReference>
<dbReference type="Pfam" id="PF00440">
    <property type="entry name" value="TetR_N"/>
    <property type="match status" value="1"/>
</dbReference>
<reference evidence="4" key="1">
    <citation type="submission" date="2020-10" db="EMBL/GenBank/DDBJ databases">
        <title>Sequencing the genomes of 1000 actinobacteria strains.</title>
        <authorList>
            <person name="Klenk H.-P."/>
        </authorList>
    </citation>
    <scope>NUCLEOTIDE SEQUENCE</scope>
    <source>
        <strain evidence="4">DSM 45354</strain>
    </source>
</reference>
<gene>
    <name evidence="4" type="ORF">HEB94_007282</name>
</gene>
<dbReference type="InterPro" id="IPR036271">
    <property type="entry name" value="Tet_transcr_reg_TetR-rel_C_sf"/>
</dbReference>
<evidence type="ECO:0000256" key="2">
    <source>
        <dbReference type="PROSITE-ProRule" id="PRU00335"/>
    </source>
</evidence>
<dbReference type="InterPro" id="IPR008538">
    <property type="entry name" value="Uma2"/>
</dbReference>
<evidence type="ECO:0000313" key="5">
    <source>
        <dbReference type="Proteomes" id="UP000638648"/>
    </source>
</evidence>
<protein>
    <submittedName>
        <fullName evidence="4">AcrR family transcriptional regulator</fullName>
    </submittedName>
</protein>
<feature type="domain" description="HTH tetR-type" evidence="3">
    <location>
        <begin position="1"/>
        <end position="61"/>
    </location>
</feature>
<evidence type="ECO:0000313" key="4">
    <source>
        <dbReference type="EMBL" id="MBE1610434.1"/>
    </source>
</evidence>
<dbReference type="PROSITE" id="PS50977">
    <property type="entry name" value="HTH_TETR_2"/>
    <property type="match status" value="1"/>
</dbReference>
<dbReference type="SUPFAM" id="SSF46689">
    <property type="entry name" value="Homeodomain-like"/>
    <property type="match status" value="1"/>
</dbReference>
<dbReference type="GO" id="GO:0003677">
    <property type="term" value="F:DNA binding"/>
    <property type="evidence" value="ECO:0007669"/>
    <property type="project" value="UniProtKB-UniRule"/>
</dbReference>
<dbReference type="AlphaFoldDB" id="A0A927N1J9"/>
<dbReference type="Gene3D" id="3.90.1570.10">
    <property type="entry name" value="tt1808, chain A"/>
    <property type="match status" value="1"/>
</dbReference>
<dbReference type="CDD" id="cd06260">
    <property type="entry name" value="DUF820-like"/>
    <property type="match status" value="1"/>
</dbReference>
<dbReference type="InterPro" id="IPR009057">
    <property type="entry name" value="Homeodomain-like_sf"/>
</dbReference>
<name>A0A927N1J9_9ACTN</name>
<evidence type="ECO:0000256" key="1">
    <source>
        <dbReference type="ARBA" id="ARBA00023125"/>
    </source>
</evidence>
<dbReference type="PANTHER" id="PTHR35400">
    <property type="entry name" value="SLR1083 PROTEIN"/>
    <property type="match status" value="1"/>
</dbReference>
<dbReference type="Pfam" id="PF05685">
    <property type="entry name" value="Uma2"/>
    <property type="match status" value="1"/>
</dbReference>
<evidence type="ECO:0000259" key="3">
    <source>
        <dbReference type="PROSITE" id="PS50977"/>
    </source>
</evidence>
<proteinExistence type="predicted"/>
<accession>A0A927N1J9</accession>
<sequence length="390" mass="41879">MGNREALLAGAQRCLFAKGYARTTARDIATASGVSLAAIGYHFGSTQALLRAALLEATNEWGDELEHALAGAAEADADSEADADPGARDPIERFELTWTRLVESFTARRQLWATQFELFAQLEHDPEVRQFFADALERARFGLAAMLQGLDPDADRHAAKAAGGFHQALLSGMLLQWLADPERAPTGRDLADALRLLVTHARPESALAPAGDGIASRQEFASIRPRQWSETDLAELPDDGHRYEILDGNLLATAPAHGEHQRVVEALLVTLRAATPTGWRIGAGEGVRVPGGSLRPDLAAFAPGAVTDAGWTTSGVGLVVEVETDQSRDLDRGSKAIKYARAGVPAYWRVDVGGTLFVEALVAPERYGIVAEVKRGEKFEATVPFAVTIQ</sequence>
<dbReference type="EMBL" id="JADBEM010000001">
    <property type="protein sequence ID" value="MBE1610434.1"/>
    <property type="molecule type" value="Genomic_DNA"/>
</dbReference>
<organism evidence="4 5">
    <name type="scientific">Actinopolymorpha pittospori</name>
    <dbReference type="NCBI Taxonomy" id="648752"/>
    <lineage>
        <taxon>Bacteria</taxon>
        <taxon>Bacillati</taxon>
        <taxon>Actinomycetota</taxon>
        <taxon>Actinomycetes</taxon>
        <taxon>Propionibacteriales</taxon>
        <taxon>Actinopolymorphaceae</taxon>
        <taxon>Actinopolymorpha</taxon>
    </lineage>
</organism>
<dbReference type="RefSeq" id="WP_192753804.1">
    <property type="nucleotide sequence ID" value="NZ_BAABJL010000095.1"/>
</dbReference>